<gene>
    <name evidence="1" type="ORF">R3P38DRAFT_3040181</name>
</gene>
<proteinExistence type="predicted"/>
<protein>
    <submittedName>
        <fullName evidence="1">Uncharacterized protein</fullName>
    </submittedName>
</protein>
<evidence type="ECO:0000313" key="2">
    <source>
        <dbReference type="Proteomes" id="UP001362999"/>
    </source>
</evidence>
<name>A0AAW0AB89_9AGAR</name>
<sequence length="74" mass="8334">MSKNQSDIQERIAAARWEAESLREKIRTKKEFSADTSLRATASTNETITSRMNTKSSIFVEFDDNGDPGPSHRS</sequence>
<reference evidence="1 2" key="1">
    <citation type="journal article" date="2024" name="J Genomics">
        <title>Draft genome sequencing and assembly of Favolaschia claudopus CIRM-BRFM 2984 isolated from oak limbs.</title>
        <authorList>
            <person name="Navarro D."/>
            <person name="Drula E."/>
            <person name="Chaduli D."/>
            <person name="Cazenave R."/>
            <person name="Ahrendt S."/>
            <person name="Wang J."/>
            <person name="Lipzen A."/>
            <person name="Daum C."/>
            <person name="Barry K."/>
            <person name="Grigoriev I.V."/>
            <person name="Favel A."/>
            <person name="Rosso M.N."/>
            <person name="Martin F."/>
        </authorList>
    </citation>
    <scope>NUCLEOTIDE SEQUENCE [LARGE SCALE GENOMIC DNA]</scope>
    <source>
        <strain evidence="1 2">CIRM-BRFM 2984</strain>
    </source>
</reference>
<comment type="caution">
    <text evidence="1">The sequence shown here is derived from an EMBL/GenBank/DDBJ whole genome shotgun (WGS) entry which is preliminary data.</text>
</comment>
<dbReference type="Proteomes" id="UP001362999">
    <property type="component" value="Unassembled WGS sequence"/>
</dbReference>
<accession>A0AAW0AB89</accession>
<dbReference type="AlphaFoldDB" id="A0AAW0AB89"/>
<keyword evidence="2" id="KW-1185">Reference proteome</keyword>
<dbReference type="EMBL" id="JAWWNJ010000077">
    <property type="protein sequence ID" value="KAK7005883.1"/>
    <property type="molecule type" value="Genomic_DNA"/>
</dbReference>
<organism evidence="1 2">
    <name type="scientific">Favolaschia claudopus</name>
    <dbReference type="NCBI Taxonomy" id="2862362"/>
    <lineage>
        <taxon>Eukaryota</taxon>
        <taxon>Fungi</taxon>
        <taxon>Dikarya</taxon>
        <taxon>Basidiomycota</taxon>
        <taxon>Agaricomycotina</taxon>
        <taxon>Agaricomycetes</taxon>
        <taxon>Agaricomycetidae</taxon>
        <taxon>Agaricales</taxon>
        <taxon>Marasmiineae</taxon>
        <taxon>Mycenaceae</taxon>
        <taxon>Favolaschia</taxon>
    </lineage>
</organism>
<evidence type="ECO:0000313" key="1">
    <source>
        <dbReference type="EMBL" id="KAK7005883.1"/>
    </source>
</evidence>